<reference evidence="2" key="1">
    <citation type="submission" date="2022-01" db="EMBL/GenBank/DDBJ databases">
        <title>Genome Sequence Resource for Two Populations of Ditylenchus destructor, the Migratory Endoparasitic Phytonematode.</title>
        <authorList>
            <person name="Zhang H."/>
            <person name="Lin R."/>
            <person name="Xie B."/>
        </authorList>
    </citation>
    <scope>NUCLEOTIDE SEQUENCE</scope>
    <source>
        <strain evidence="2">BazhouSP</strain>
    </source>
</reference>
<name>A0AAD4MM72_9BILA</name>
<keyword evidence="3" id="KW-1185">Reference proteome</keyword>
<comment type="caution">
    <text evidence="2">The sequence shown here is derived from an EMBL/GenBank/DDBJ whole genome shotgun (WGS) entry which is preliminary data.</text>
</comment>
<feature type="compositionally biased region" description="Basic and acidic residues" evidence="1">
    <location>
        <begin position="98"/>
        <end position="114"/>
    </location>
</feature>
<organism evidence="2 3">
    <name type="scientific">Ditylenchus destructor</name>
    <dbReference type="NCBI Taxonomy" id="166010"/>
    <lineage>
        <taxon>Eukaryota</taxon>
        <taxon>Metazoa</taxon>
        <taxon>Ecdysozoa</taxon>
        <taxon>Nematoda</taxon>
        <taxon>Chromadorea</taxon>
        <taxon>Rhabditida</taxon>
        <taxon>Tylenchina</taxon>
        <taxon>Tylenchomorpha</taxon>
        <taxon>Sphaerularioidea</taxon>
        <taxon>Anguinidae</taxon>
        <taxon>Anguininae</taxon>
        <taxon>Ditylenchus</taxon>
    </lineage>
</organism>
<gene>
    <name evidence="2" type="ORF">DdX_20016</name>
</gene>
<evidence type="ECO:0000313" key="2">
    <source>
        <dbReference type="EMBL" id="KAI1694635.1"/>
    </source>
</evidence>
<proteinExistence type="predicted"/>
<protein>
    <submittedName>
        <fullName evidence="2">Uncharacterized protein</fullName>
    </submittedName>
</protein>
<feature type="region of interest" description="Disordered" evidence="1">
    <location>
        <begin position="86"/>
        <end position="115"/>
    </location>
</feature>
<evidence type="ECO:0000256" key="1">
    <source>
        <dbReference type="SAM" id="MobiDB-lite"/>
    </source>
</evidence>
<dbReference type="EMBL" id="JAKKPZ010000488">
    <property type="protein sequence ID" value="KAI1694635.1"/>
    <property type="molecule type" value="Genomic_DNA"/>
</dbReference>
<accession>A0AAD4MM72</accession>
<dbReference type="AlphaFoldDB" id="A0AAD4MM72"/>
<evidence type="ECO:0000313" key="3">
    <source>
        <dbReference type="Proteomes" id="UP001201812"/>
    </source>
</evidence>
<dbReference type="Proteomes" id="UP001201812">
    <property type="component" value="Unassembled WGS sequence"/>
</dbReference>
<sequence length="128" mass="14612">MPGVIQYHKTKNTQAKPQDYLSLKGFHKTQNEKFPAASKLTIRLLRSNLTNNPVSSESLFNPKSLSGLGISESDWEDRNVRDLKPSGHLRLASGGLDSGKEQRAQKQNISERRIPIFRQRKVSRGRWR</sequence>